<evidence type="ECO:0000313" key="9">
    <source>
        <dbReference type="EMBL" id="MBC6490442.1"/>
    </source>
</evidence>
<name>A0ABR7M646_9BACT</name>
<dbReference type="PANTHER" id="PTHR43507">
    <property type="entry name" value="NADH-UBIQUINONE OXIDOREDUCTASE CHAIN 4"/>
    <property type="match status" value="1"/>
</dbReference>
<dbReference type="NCBIfam" id="TIGR01972">
    <property type="entry name" value="NDH_I_M"/>
    <property type="match status" value="1"/>
</dbReference>
<feature type="transmembrane region" description="Helical" evidence="7">
    <location>
        <begin position="442"/>
        <end position="463"/>
    </location>
</feature>
<evidence type="ECO:0000259" key="8">
    <source>
        <dbReference type="Pfam" id="PF00361"/>
    </source>
</evidence>
<sequence length="485" mass="53465">MVPVLLILIPLITGAALFAIRQEAMAKSIALLASLVSLAVMLAGMSVWNDAAHLTYNQSWIGALNSRFHFALDGMSQLLCLLTTLSFPIIFYSTWNNQYPDHNRFLGLMLLSQAGLLGVFMSMDAMLFYFFWELALIPLYFLSSRWGGEKRIQVTIKFFVYTFLGSLFMLIGLIMLYFKAGGSFAWADFVKLNMAPREEMAIFLMLALAFAIKMPLFPFHTWQPDTYEQSPTPVTMILSAIMAKMGIFGLLRWLAPVVPAATYQWGDNFATLAVVGMLYASFIAMRQDDLKKLVAYSSIAHIGLMILAVFAPSYSGLQGVMIQMFNHGINILGMWIVVNVIEQKFGTRKISELGGLAQKAPVLTILLVIVALANIAMPLTNAFIGEFMMFNGVLGSTATNFGVAYAVAGIITIILGAVYTLKMIQKVFYGETNALTANATDISFNVQLSLAIIVVAILLIGLFPNPMLSLTSDLSEQILGRMNLK</sequence>
<evidence type="ECO:0000256" key="5">
    <source>
        <dbReference type="ARBA" id="ARBA00023136"/>
    </source>
</evidence>
<comment type="similarity">
    <text evidence="2">Belongs to the complex I subunit 4 family.</text>
</comment>
<evidence type="ECO:0000256" key="2">
    <source>
        <dbReference type="ARBA" id="ARBA00009025"/>
    </source>
</evidence>
<dbReference type="InterPro" id="IPR001750">
    <property type="entry name" value="ND/Mrp_TM"/>
</dbReference>
<comment type="subcellular location">
    <subcellularLocation>
        <location evidence="1">Endomembrane system</location>
        <topology evidence="1">Multi-pass membrane protein</topology>
    </subcellularLocation>
    <subcellularLocation>
        <location evidence="6">Membrane</location>
        <topology evidence="6">Multi-pass membrane protein</topology>
    </subcellularLocation>
</comment>
<evidence type="ECO:0000256" key="3">
    <source>
        <dbReference type="ARBA" id="ARBA00022692"/>
    </source>
</evidence>
<organism evidence="9 10">
    <name type="scientific">Flavihumibacter stibioxidans</name>
    <dbReference type="NCBI Taxonomy" id="1834163"/>
    <lineage>
        <taxon>Bacteria</taxon>
        <taxon>Pseudomonadati</taxon>
        <taxon>Bacteroidota</taxon>
        <taxon>Chitinophagia</taxon>
        <taxon>Chitinophagales</taxon>
        <taxon>Chitinophagaceae</taxon>
        <taxon>Flavihumibacter</taxon>
    </lineage>
</organism>
<dbReference type="RefSeq" id="WP_187255743.1">
    <property type="nucleotide sequence ID" value="NZ_JBHULF010000006.1"/>
</dbReference>
<feature type="transmembrane region" description="Helical" evidence="7">
    <location>
        <begin position="269"/>
        <end position="286"/>
    </location>
</feature>
<keyword evidence="5 7" id="KW-0472">Membrane</keyword>
<evidence type="ECO:0000256" key="7">
    <source>
        <dbReference type="SAM" id="Phobius"/>
    </source>
</evidence>
<proteinExistence type="inferred from homology"/>
<evidence type="ECO:0000313" key="10">
    <source>
        <dbReference type="Proteomes" id="UP000765802"/>
    </source>
</evidence>
<evidence type="ECO:0000256" key="4">
    <source>
        <dbReference type="ARBA" id="ARBA00022989"/>
    </source>
</evidence>
<comment type="caution">
    <text evidence="9">The sequence shown here is derived from an EMBL/GenBank/DDBJ whole genome shotgun (WGS) entry which is preliminary data.</text>
</comment>
<feature type="transmembrane region" description="Helical" evidence="7">
    <location>
        <begin position="403"/>
        <end position="421"/>
    </location>
</feature>
<feature type="transmembrane region" description="Helical" evidence="7">
    <location>
        <begin position="29"/>
        <end position="49"/>
    </location>
</feature>
<feature type="domain" description="NADH:quinone oxidoreductase/Mrp antiporter transmembrane" evidence="8">
    <location>
        <begin position="122"/>
        <end position="412"/>
    </location>
</feature>
<evidence type="ECO:0000256" key="6">
    <source>
        <dbReference type="RuleBase" id="RU000320"/>
    </source>
</evidence>
<feature type="transmembrane region" description="Helical" evidence="7">
    <location>
        <begin position="362"/>
        <end position="383"/>
    </location>
</feature>
<keyword evidence="4 7" id="KW-1133">Transmembrane helix</keyword>
<feature type="transmembrane region" description="Helical" evidence="7">
    <location>
        <begin position="200"/>
        <end position="222"/>
    </location>
</feature>
<dbReference type="Pfam" id="PF00361">
    <property type="entry name" value="Proton_antipo_M"/>
    <property type="match status" value="1"/>
</dbReference>
<feature type="transmembrane region" description="Helical" evidence="7">
    <location>
        <begin position="320"/>
        <end position="341"/>
    </location>
</feature>
<dbReference type="InterPro" id="IPR003918">
    <property type="entry name" value="NADH_UbQ_OxRdtase"/>
</dbReference>
<evidence type="ECO:0000256" key="1">
    <source>
        <dbReference type="ARBA" id="ARBA00004127"/>
    </source>
</evidence>
<feature type="transmembrane region" description="Helical" evidence="7">
    <location>
        <begin position="115"/>
        <end position="137"/>
    </location>
</feature>
<dbReference type="PANTHER" id="PTHR43507:SF1">
    <property type="entry name" value="NADH-UBIQUINONE OXIDOREDUCTASE CHAIN 4"/>
    <property type="match status" value="1"/>
</dbReference>
<protein>
    <submittedName>
        <fullName evidence="9">NADH dehydrogenase</fullName>
    </submittedName>
</protein>
<dbReference type="Proteomes" id="UP000765802">
    <property type="component" value="Unassembled WGS sequence"/>
</dbReference>
<feature type="transmembrane region" description="Helical" evidence="7">
    <location>
        <begin position="234"/>
        <end position="254"/>
    </location>
</feature>
<accession>A0ABR7M646</accession>
<keyword evidence="10" id="KW-1185">Reference proteome</keyword>
<feature type="transmembrane region" description="Helical" evidence="7">
    <location>
        <begin position="293"/>
        <end position="314"/>
    </location>
</feature>
<dbReference type="InterPro" id="IPR010227">
    <property type="entry name" value="NADH_Q_OxRdtase_chainM/4"/>
</dbReference>
<keyword evidence="3 6" id="KW-0812">Transmembrane</keyword>
<gene>
    <name evidence="9" type="ORF">BC349_05665</name>
</gene>
<feature type="transmembrane region" description="Helical" evidence="7">
    <location>
        <begin position="70"/>
        <end position="95"/>
    </location>
</feature>
<dbReference type="EMBL" id="MBUA01000001">
    <property type="protein sequence ID" value="MBC6490442.1"/>
    <property type="molecule type" value="Genomic_DNA"/>
</dbReference>
<feature type="transmembrane region" description="Helical" evidence="7">
    <location>
        <begin position="158"/>
        <end position="180"/>
    </location>
</feature>
<dbReference type="PRINTS" id="PR01437">
    <property type="entry name" value="NUOXDRDTASE4"/>
</dbReference>
<reference evidence="9 10" key="1">
    <citation type="submission" date="2016-07" db="EMBL/GenBank/DDBJ databases">
        <title>Genome analysis of Flavihumibacter stibioxidans YS-17.</title>
        <authorList>
            <person name="Shi K."/>
            <person name="Han Y."/>
            <person name="Wang G."/>
        </authorList>
    </citation>
    <scope>NUCLEOTIDE SEQUENCE [LARGE SCALE GENOMIC DNA]</scope>
    <source>
        <strain evidence="9 10">YS-17</strain>
    </source>
</reference>